<dbReference type="Proteomes" id="UP000031760">
    <property type="component" value="Chromosome"/>
</dbReference>
<sequence>MNFSKRSYHFAAFSIVLMVAFLVLSVSNRNGSTRLDDVVGYMITLFFVTVTIGFVCAMVSLREQASYQKIIGLVVNTILMILLAVNLLQNLSAVAGVFS</sequence>
<reference evidence="2 3" key="1">
    <citation type="journal article" date="2014" name="Proc. Natl. Acad. Sci. U.S.A.">
        <title>Functional characterization of flavobacteria rhodopsins reveals a unique class of light-driven chloride pump in bacteria.</title>
        <authorList>
            <person name="Yoshizawa S."/>
            <person name="Kumagai Y."/>
            <person name="Kim H."/>
            <person name="Ogura Y."/>
            <person name="Hayashi T."/>
            <person name="Iwasaki W."/>
            <person name="DeLong E.F."/>
            <person name="Kogure K."/>
        </authorList>
    </citation>
    <scope>NUCLEOTIDE SEQUENCE [LARGE SCALE GENOMIC DNA]</scope>
    <source>
        <strain evidence="2 3">S1-08</strain>
    </source>
</reference>
<feature type="transmembrane region" description="Helical" evidence="1">
    <location>
        <begin position="38"/>
        <end position="61"/>
    </location>
</feature>
<gene>
    <name evidence="2" type="ORF">NMS_0155</name>
</gene>
<organism evidence="2 3">
    <name type="scientific">Nonlabens marinus S1-08</name>
    <dbReference type="NCBI Taxonomy" id="1454201"/>
    <lineage>
        <taxon>Bacteria</taxon>
        <taxon>Pseudomonadati</taxon>
        <taxon>Bacteroidota</taxon>
        <taxon>Flavobacteriia</taxon>
        <taxon>Flavobacteriales</taxon>
        <taxon>Flavobacteriaceae</taxon>
        <taxon>Nonlabens</taxon>
    </lineage>
</organism>
<evidence type="ECO:0000313" key="3">
    <source>
        <dbReference type="Proteomes" id="UP000031760"/>
    </source>
</evidence>
<dbReference type="RefSeq" id="WP_041494907.1">
    <property type="nucleotide sequence ID" value="NZ_AP014548.1"/>
</dbReference>
<keyword evidence="3" id="KW-1185">Reference proteome</keyword>
<keyword evidence="1" id="KW-0812">Transmembrane</keyword>
<feature type="transmembrane region" description="Helical" evidence="1">
    <location>
        <begin position="7"/>
        <end position="26"/>
    </location>
</feature>
<dbReference type="KEGG" id="nmf:NMS_0155"/>
<evidence type="ECO:0000313" key="2">
    <source>
        <dbReference type="EMBL" id="BAO54164.1"/>
    </source>
</evidence>
<dbReference type="AlphaFoldDB" id="W8VN07"/>
<dbReference type="OrthoDB" id="1144150at2"/>
<dbReference type="HOGENOM" id="CLU_2317440_0_0_10"/>
<protein>
    <submittedName>
        <fullName evidence="2">Uncharacterized protein</fullName>
    </submittedName>
</protein>
<proteinExistence type="predicted"/>
<keyword evidence="1" id="KW-1133">Transmembrane helix</keyword>
<accession>W8VN07</accession>
<dbReference type="STRING" id="1454201.NMS_0155"/>
<name>W8VN07_9FLAO</name>
<evidence type="ECO:0000256" key="1">
    <source>
        <dbReference type="SAM" id="Phobius"/>
    </source>
</evidence>
<dbReference type="EMBL" id="AP014548">
    <property type="protein sequence ID" value="BAO54164.1"/>
    <property type="molecule type" value="Genomic_DNA"/>
</dbReference>
<keyword evidence="1" id="KW-0472">Membrane</keyword>
<feature type="transmembrane region" description="Helical" evidence="1">
    <location>
        <begin position="73"/>
        <end position="98"/>
    </location>
</feature>